<dbReference type="FunFam" id="1.20.1720.10:FF:000021">
    <property type="entry name" value="Drug resistance transporter, EmrB/QacA subfamily"/>
    <property type="match status" value="1"/>
</dbReference>
<keyword evidence="3" id="KW-1003">Cell membrane</keyword>
<reference evidence="9 10" key="1">
    <citation type="submission" date="2021-04" db="EMBL/GenBank/DDBJ databases">
        <title>Complete genome sequence of Stygiolobus sp. KN-1.</title>
        <authorList>
            <person name="Nakamura K."/>
            <person name="Sakai H."/>
            <person name="Kurosawa N."/>
        </authorList>
    </citation>
    <scope>NUCLEOTIDE SEQUENCE [LARGE SCALE GENOMIC DNA]</scope>
    <source>
        <strain evidence="9 10">KN-1</strain>
    </source>
</reference>
<proteinExistence type="predicted"/>
<feature type="transmembrane region" description="Helical" evidence="7">
    <location>
        <begin position="131"/>
        <end position="152"/>
    </location>
</feature>
<feature type="transmembrane region" description="Helical" evidence="7">
    <location>
        <begin position="347"/>
        <end position="366"/>
    </location>
</feature>
<keyword evidence="4 7" id="KW-0812">Transmembrane</keyword>
<dbReference type="Gene3D" id="1.20.1250.20">
    <property type="entry name" value="MFS general substrate transporter like domains"/>
    <property type="match status" value="1"/>
</dbReference>
<dbReference type="GeneID" id="66162081"/>
<dbReference type="InterPro" id="IPR020846">
    <property type="entry name" value="MFS_dom"/>
</dbReference>
<gene>
    <name evidence="9" type="ORF">KN1_03290</name>
</gene>
<feature type="transmembrane region" description="Helical" evidence="7">
    <location>
        <begin position="438"/>
        <end position="463"/>
    </location>
</feature>
<comment type="subcellular location">
    <subcellularLocation>
        <location evidence="1">Cell membrane</location>
        <topology evidence="1">Multi-pass membrane protein</topology>
    </subcellularLocation>
</comment>
<name>A0A8D5ZI72_9CREN</name>
<dbReference type="GO" id="GO:0022857">
    <property type="term" value="F:transmembrane transporter activity"/>
    <property type="evidence" value="ECO:0007669"/>
    <property type="project" value="InterPro"/>
</dbReference>
<feature type="transmembrane region" description="Helical" evidence="7">
    <location>
        <begin position="322"/>
        <end position="341"/>
    </location>
</feature>
<feature type="transmembrane region" description="Helical" evidence="7">
    <location>
        <begin position="97"/>
        <end position="119"/>
    </location>
</feature>
<protein>
    <submittedName>
        <fullName evidence="9">MFS transporter</fullName>
    </submittedName>
</protein>
<dbReference type="PROSITE" id="PS50850">
    <property type="entry name" value="MFS"/>
    <property type="match status" value="1"/>
</dbReference>
<dbReference type="GO" id="GO:0005886">
    <property type="term" value="C:plasma membrane"/>
    <property type="evidence" value="ECO:0007669"/>
    <property type="project" value="UniProtKB-SubCell"/>
</dbReference>
<dbReference type="CDD" id="cd17321">
    <property type="entry name" value="MFS_MMR_MDR_like"/>
    <property type="match status" value="1"/>
</dbReference>
<dbReference type="AlphaFoldDB" id="A0A8D5ZI72"/>
<dbReference type="PANTHER" id="PTHR42718:SF9">
    <property type="entry name" value="MAJOR FACILITATOR SUPERFAMILY MULTIDRUG TRANSPORTER MFSC"/>
    <property type="match status" value="1"/>
</dbReference>
<feature type="transmembrane region" description="Helical" evidence="7">
    <location>
        <begin position="72"/>
        <end position="91"/>
    </location>
</feature>
<dbReference type="Gene3D" id="1.20.1720.10">
    <property type="entry name" value="Multidrug resistance protein D"/>
    <property type="match status" value="1"/>
</dbReference>
<dbReference type="SUPFAM" id="SSF103473">
    <property type="entry name" value="MFS general substrate transporter"/>
    <property type="match status" value="1"/>
</dbReference>
<evidence type="ECO:0000259" key="8">
    <source>
        <dbReference type="PROSITE" id="PS50850"/>
    </source>
</evidence>
<evidence type="ECO:0000256" key="2">
    <source>
        <dbReference type="ARBA" id="ARBA00022448"/>
    </source>
</evidence>
<feature type="transmembrane region" description="Helical" evidence="7">
    <location>
        <begin position="259"/>
        <end position="279"/>
    </location>
</feature>
<evidence type="ECO:0000256" key="7">
    <source>
        <dbReference type="SAM" id="Phobius"/>
    </source>
</evidence>
<evidence type="ECO:0000313" key="9">
    <source>
        <dbReference type="EMBL" id="BCU69032.1"/>
    </source>
</evidence>
<feature type="transmembrane region" description="Helical" evidence="7">
    <location>
        <begin position="190"/>
        <end position="210"/>
    </location>
</feature>
<feature type="transmembrane region" description="Helical" evidence="7">
    <location>
        <begin position="158"/>
        <end position="178"/>
    </location>
</feature>
<dbReference type="InterPro" id="IPR011701">
    <property type="entry name" value="MFS"/>
</dbReference>
<feature type="transmembrane region" description="Helical" evidence="7">
    <location>
        <begin position="291"/>
        <end position="310"/>
    </location>
</feature>
<sequence length="467" mass="50063">MRQNLVLTVIVLGTLMAAVDTTIVLLALPTITLYFKTDLYTSIWVLLSYLLVQAVISTQAGRIGDIIGRSRIYNIGFALFTVASALCGLSNNVYLLIAFRVIQALGGSLISANGTALIADLFPPSNRGRAYGLTALGWNIGALVGIVLGGILTTLLGWQYIFFINVPIGIFAVAVGLREIRDINPTKSKLDITGSIILGLILMLVSYGLIDIAGEGLDLSNILYVAVGLGLLPLFVLNEMKVERPIVNLKLLKIRLLSYSLYALLFQGIGGLSLTFLLIMYLQGVKGLSPLYASLILIPGYVVASILSPIVGKRTEKTKPGLLASIGLTGTLISLILYFIFLTPYSSPYLVSAISIITGIGSSLFWPSNNTAIMFSAPREYYGAVSGLARTFSSIGTVLSYVISITVASVSVPRYVAFEIFLGTDALDSKTMVVFTQGLHYAFLVSSVFILVSMLLSILTAVVKIKS</sequence>
<dbReference type="KEGG" id="csty:KN1_03290"/>
<evidence type="ECO:0000256" key="3">
    <source>
        <dbReference type="ARBA" id="ARBA00022475"/>
    </source>
</evidence>
<dbReference type="PANTHER" id="PTHR42718">
    <property type="entry name" value="MAJOR FACILITATOR SUPERFAMILY MULTIDRUG TRANSPORTER MFSC"/>
    <property type="match status" value="1"/>
</dbReference>
<dbReference type="FunFam" id="1.20.1250.20:FF:000503">
    <property type="entry name" value="Drug resistance transporter, EmrB/QacA subfamily"/>
    <property type="match status" value="1"/>
</dbReference>
<feature type="transmembrane region" description="Helical" evidence="7">
    <location>
        <begin position="222"/>
        <end position="238"/>
    </location>
</feature>
<accession>A0A8D5ZI72</accession>
<evidence type="ECO:0000256" key="4">
    <source>
        <dbReference type="ARBA" id="ARBA00022692"/>
    </source>
</evidence>
<keyword evidence="2" id="KW-0813">Transport</keyword>
<organism evidence="9 10">
    <name type="scientific">Stygiolobus caldivivus</name>
    <dbReference type="NCBI Taxonomy" id="2824673"/>
    <lineage>
        <taxon>Archaea</taxon>
        <taxon>Thermoproteota</taxon>
        <taxon>Thermoprotei</taxon>
        <taxon>Sulfolobales</taxon>
        <taxon>Sulfolobaceae</taxon>
        <taxon>Stygiolobus</taxon>
    </lineage>
</organism>
<keyword evidence="10" id="KW-1185">Reference proteome</keyword>
<dbReference type="Proteomes" id="UP000825123">
    <property type="component" value="Chromosome"/>
</dbReference>
<evidence type="ECO:0000313" key="10">
    <source>
        <dbReference type="Proteomes" id="UP000825123"/>
    </source>
</evidence>
<feature type="domain" description="Major facilitator superfamily (MFS) profile" evidence="8">
    <location>
        <begin position="6"/>
        <end position="465"/>
    </location>
</feature>
<dbReference type="Pfam" id="PF07690">
    <property type="entry name" value="MFS_1"/>
    <property type="match status" value="1"/>
</dbReference>
<evidence type="ECO:0000256" key="1">
    <source>
        <dbReference type="ARBA" id="ARBA00004651"/>
    </source>
</evidence>
<keyword evidence="5 7" id="KW-1133">Transmembrane helix</keyword>
<dbReference type="RefSeq" id="WP_221289090.1">
    <property type="nucleotide sequence ID" value="NZ_AP024597.1"/>
</dbReference>
<dbReference type="EMBL" id="AP024597">
    <property type="protein sequence ID" value="BCU69032.1"/>
    <property type="molecule type" value="Genomic_DNA"/>
</dbReference>
<dbReference type="InterPro" id="IPR036259">
    <property type="entry name" value="MFS_trans_sf"/>
</dbReference>
<keyword evidence="6 7" id="KW-0472">Membrane</keyword>
<evidence type="ECO:0000256" key="5">
    <source>
        <dbReference type="ARBA" id="ARBA00022989"/>
    </source>
</evidence>
<evidence type="ECO:0000256" key="6">
    <source>
        <dbReference type="ARBA" id="ARBA00023136"/>
    </source>
</evidence>
<feature type="transmembrane region" description="Helical" evidence="7">
    <location>
        <begin position="41"/>
        <end position="60"/>
    </location>
</feature>